<accession>A0A5S3V011</accession>
<organism evidence="2 3">
    <name type="scientific">Pseudoalteromonas rubra</name>
    <dbReference type="NCBI Taxonomy" id="43658"/>
    <lineage>
        <taxon>Bacteria</taxon>
        <taxon>Pseudomonadati</taxon>
        <taxon>Pseudomonadota</taxon>
        <taxon>Gammaproteobacteria</taxon>
        <taxon>Alteromonadales</taxon>
        <taxon>Pseudoalteromonadaceae</taxon>
        <taxon>Pseudoalteromonas</taxon>
    </lineage>
</organism>
<proteinExistence type="predicted"/>
<dbReference type="Proteomes" id="UP000305729">
    <property type="component" value="Chromosome 1"/>
</dbReference>
<dbReference type="EMBL" id="CP045429">
    <property type="protein sequence ID" value="QPB83728.1"/>
    <property type="molecule type" value="Genomic_DNA"/>
</dbReference>
<reference evidence="2 3" key="1">
    <citation type="submission" date="2019-10" db="EMBL/GenBank/DDBJ databases">
        <title>Pseudoalteromonas rubra S4059.</title>
        <authorList>
            <person name="Paulsen S."/>
            <person name="Wang X."/>
        </authorList>
    </citation>
    <scope>NUCLEOTIDE SEQUENCE [LARGE SCALE GENOMIC DNA]</scope>
    <source>
        <strain evidence="2 3">S4059</strain>
    </source>
</reference>
<dbReference type="STRING" id="43658.AT705_05000"/>
<gene>
    <name evidence="2" type="ORF">CWC22_012290</name>
</gene>
<dbReference type="GO" id="GO:0055085">
    <property type="term" value="P:transmembrane transport"/>
    <property type="evidence" value="ECO:0007669"/>
    <property type="project" value="InterPro"/>
</dbReference>
<dbReference type="AlphaFoldDB" id="A0A5S3V011"/>
<evidence type="ECO:0000259" key="1">
    <source>
        <dbReference type="PROSITE" id="PS52015"/>
    </source>
</evidence>
<dbReference type="InterPro" id="IPR037682">
    <property type="entry name" value="TonB_C"/>
</dbReference>
<sequence length="125" mass="13978">MNYILTILFAISFQALSCLPPIAIELGEIQIEVPDPLFSDKANIQDSEGRITATLFFDAQGHVVKLENLKTFPATLPREPVIRALNSARRLYSAAKATSHDVDLVFPIKFKEKMRLQLNLTPPTL</sequence>
<protein>
    <recommendedName>
        <fullName evidence="1">TonB C-terminal domain-containing protein</fullName>
    </recommendedName>
</protein>
<evidence type="ECO:0000313" key="3">
    <source>
        <dbReference type="Proteomes" id="UP000305729"/>
    </source>
</evidence>
<name>A0A5S3V011_9GAMM</name>
<dbReference type="PROSITE" id="PS52015">
    <property type="entry name" value="TONB_CTD"/>
    <property type="match status" value="1"/>
</dbReference>
<dbReference type="RefSeq" id="WP_138537794.1">
    <property type="nucleotide sequence ID" value="NZ_CP045429.1"/>
</dbReference>
<evidence type="ECO:0000313" key="2">
    <source>
        <dbReference type="EMBL" id="QPB83728.1"/>
    </source>
</evidence>
<feature type="domain" description="TonB C-terminal" evidence="1">
    <location>
        <begin position="23"/>
        <end position="119"/>
    </location>
</feature>